<dbReference type="Pfam" id="PF20964">
    <property type="entry name" value="DnaX_C"/>
    <property type="match status" value="1"/>
</dbReference>
<dbReference type="CDD" id="cd18137">
    <property type="entry name" value="HLD_clamp_pol_III_gamma_tau"/>
    <property type="match status" value="1"/>
</dbReference>
<evidence type="ECO:0000313" key="11">
    <source>
        <dbReference type="Proteomes" id="UP001144471"/>
    </source>
</evidence>
<comment type="subunit">
    <text evidence="8">DNA polymerase III contains a core (composed of alpha, epsilon and theta chains) that associates with a tau subunit. This core dimerizes to form the POLIII' complex. PolIII' associates with the gamma complex (composed of gamma, delta, delta', psi and chi chains) and with the beta chain to form the complete DNA polymerase III complex.</text>
</comment>
<dbReference type="EMBL" id="BSDY01000005">
    <property type="protein sequence ID" value="GLI55881.1"/>
    <property type="molecule type" value="Genomic_DNA"/>
</dbReference>
<dbReference type="SUPFAM" id="SSF52540">
    <property type="entry name" value="P-loop containing nucleoside triphosphate hydrolases"/>
    <property type="match status" value="1"/>
</dbReference>
<evidence type="ECO:0000256" key="6">
    <source>
        <dbReference type="ARBA" id="ARBA00022932"/>
    </source>
</evidence>
<evidence type="ECO:0000256" key="5">
    <source>
        <dbReference type="ARBA" id="ARBA00022840"/>
    </source>
</evidence>
<comment type="similarity">
    <text evidence="1 8">Belongs to the DnaX/STICHEL family.</text>
</comment>
<evidence type="ECO:0000256" key="7">
    <source>
        <dbReference type="ARBA" id="ARBA00049244"/>
    </source>
</evidence>
<organism evidence="10 11">
    <name type="scientific">Propionigenium maris DSM 9537</name>
    <dbReference type="NCBI Taxonomy" id="1123000"/>
    <lineage>
        <taxon>Bacteria</taxon>
        <taxon>Fusobacteriati</taxon>
        <taxon>Fusobacteriota</taxon>
        <taxon>Fusobacteriia</taxon>
        <taxon>Fusobacteriales</taxon>
        <taxon>Fusobacteriaceae</taxon>
        <taxon>Propionigenium</taxon>
    </lineage>
</organism>
<dbReference type="InterPro" id="IPR045085">
    <property type="entry name" value="HLD_clamp_pol_III_gamma_tau"/>
</dbReference>
<dbReference type="InterPro" id="IPR001270">
    <property type="entry name" value="ClpA/B"/>
</dbReference>
<keyword evidence="11" id="KW-1185">Reference proteome</keyword>
<sequence>MHQTLYRKYRPADFSEVAGEQSIIKTIKNSLKDNKMSHAYLFTGPRGVGKTTTARLIAKGLNCLTNGITDEPCNTCENCVAISEGTFIDMIEIDAASNRGIDEIRGLKDKINYRPAKGRKKVYIIDEVHMLTREAFNAILKTLEEPPSHVIFILATTEPEKILPTIISRCQRYDFKPLSYKDSVDHLKKIAKAEEVMIDEASLKLVYEKSGGSMRDAISILEKLISSCYGEDISLEKAQEALGVIPEDLMIDFMKILDERDLQRGMEFLDTLWEESLNVETFFKDLAGYVKTKLIAQEIEGEKGLKLIGDIFDTLTKFKFEEDKRLLGYVILNKNLIEGRPVVTTEVVYREVSKPVETEGAPGEAPKEAAAPVEIGVTIEEIKRVWPEAVTMARRGKITMAAFLAEARPVRVEKNIIFVGFSPENAFHKDKMEEAENNKYLQNALRGLVHPSIEVKYEIIGERRVEKREENVSFADKVVEFFDGELI</sequence>
<dbReference type="Gene3D" id="1.10.8.60">
    <property type="match status" value="1"/>
</dbReference>
<evidence type="ECO:0000256" key="2">
    <source>
        <dbReference type="ARBA" id="ARBA00022723"/>
    </source>
</evidence>
<dbReference type="SMART" id="SM00382">
    <property type="entry name" value="AAA"/>
    <property type="match status" value="1"/>
</dbReference>
<dbReference type="InterPro" id="IPR012763">
    <property type="entry name" value="DNA_pol_III_sug/sutau_N"/>
</dbReference>
<dbReference type="PANTHER" id="PTHR11669:SF0">
    <property type="entry name" value="PROTEIN STICHEL-LIKE 2"/>
    <property type="match status" value="1"/>
</dbReference>
<gene>
    <name evidence="8" type="primary">dnaX</name>
    <name evidence="10" type="ORF">PM10SUCC1_13950</name>
</gene>
<dbReference type="AlphaFoldDB" id="A0A9W6GLE3"/>
<dbReference type="NCBIfam" id="TIGR02397">
    <property type="entry name" value="dnaX_nterm"/>
    <property type="match status" value="1"/>
</dbReference>
<protein>
    <recommendedName>
        <fullName evidence="8">DNA polymerase III subunit gamma/tau</fullName>
        <ecNumber evidence="8">2.7.7.7</ecNumber>
    </recommendedName>
</protein>
<dbReference type="PANTHER" id="PTHR11669">
    <property type="entry name" value="REPLICATION FACTOR C / DNA POLYMERASE III GAMMA-TAU SUBUNIT"/>
    <property type="match status" value="1"/>
</dbReference>
<dbReference type="GO" id="GO:0046872">
    <property type="term" value="F:metal ion binding"/>
    <property type="evidence" value="ECO:0007669"/>
    <property type="project" value="UniProtKB-KW"/>
</dbReference>
<dbReference type="FunFam" id="3.40.50.300:FF:000014">
    <property type="entry name" value="DNA polymerase III subunit gamma/tau"/>
    <property type="match status" value="1"/>
</dbReference>
<dbReference type="GO" id="GO:0003887">
    <property type="term" value="F:DNA-directed DNA polymerase activity"/>
    <property type="evidence" value="ECO:0007669"/>
    <property type="project" value="UniProtKB-KW"/>
</dbReference>
<keyword evidence="2" id="KW-0479">Metal-binding</keyword>
<dbReference type="InterPro" id="IPR027417">
    <property type="entry name" value="P-loop_NTPase"/>
</dbReference>
<dbReference type="Pfam" id="PF13177">
    <property type="entry name" value="DNA_pol3_delta2"/>
    <property type="match status" value="1"/>
</dbReference>
<evidence type="ECO:0000256" key="8">
    <source>
        <dbReference type="RuleBase" id="RU364063"/>
    </source>
</evidence>
<evidence type="ECO:0000259" key="9">
    <source>
        <dbReference type="SMART" id="SM00382"/>
    </source>
</evidence>
<feature type="domain" description="AAA+ ATPase" evidence="9">
    <location>
        <begin position="36"/>
        <end position="178"/>
    </location>
</feature>
<dbReference type="Pfam" id="PF22608">
    <property type="entry name" value="DNAX_ATPase_lid"/>
    <property type="match status" value="1"/>
</dbReference>
<evidence type="ECO:0000256" key="3">
    <source>
        <dbReference type="ARBA" id="ARBA00022741"/>
    </source>
</evidence>
<evidence type="ECO:0000256" key="1">
    <source>
        <dbReference type="ARBA" id="ARBA00006360"/>
    </source>
</evidence>
<dbReference type="CDD" id="cd00009">
    <property type="entry name" value="AAA"/>
    <property type="match status" value="1"/>
</dbReference>
<dbReference type="InterPro" id="IPR050238">
    <property type="entry name" value="DNA_Rep/Repair_Clamp_Loader"/>
</dbReference>
<proteinExistence type="inferred from homology"/>
<keyword evidence="6 8" id="KW-0239">DNA-directed DNA polymerase</keyword>
<keyword evidence="3 8" id="KW-0547">Nucleotide-binding</keyword>
<comment type="caution">
    <text evidence="10">The sequence shown here is derived from an EMBL/GenBank/DDBJ whole genome shotgun (WGS) entry which is preliminary data.</text>
</comment>
<keyword evidence="5 8" id="KW-0067">ATP-binding</keyword>
<comment type="function">
    <text evidence="8">DNA polymerase III is a complex, multichain enzyme responsible for most of the replicative synthesis in bacteria. This DNA polymerase also exhibits 3' to 5' exonuclease activity.</text>
</comment>
<name>A0A9W6GLE3_9FUSO</name>
<keyword evidence="8" id="KW-0235">DNA replication</keyword>
<accession>A0A9W6GLE3</accession>
<evidence type="ECO:0000256" key="4">
    <source>
        <dbReference type="ARBA" id="ARBA00022833"/>
    </source>
</evidence>
<dbReference type="InterPro" id="IPR003593">
    <property type="entry name" value="AAA+_ATPase"/>
</dbReference>
<keyword evidence="4" id="KW-0862">Zinc</keyword>
<keyword evidence="8" id="KW-0808">Transferase</keyword>
<dbReference type="EC" id="2.7.7.7" evidence="8"/>
<dbReference type="RefSeq" id="WP_281834667.1">
    <property type="nucleotide sequence ID" value="NZ_BSDY01000005.1"/>
</dbReference>
<comment type="catalytic activity">
    <reaction evidence="7 8">
        <text>DNA(n) + a 2'-deoxyribonucleoside 5'-triphosphate = DNA(n+1) + diphosphate</text>
        <dbReference type="Rhea" id="RHEA:22508"/>
        <dbReference type="Rhea" id="RHEA-COMP:17339"/>
        <dbReference type="Rhea" id="RHEA-COMP:17340"/>
        <dbReference type="ChEBI" id="CHEBI:33019"/>
        <dbReference type="ChEBI" id="CHEBI:61560"/>
        <dbReference type="ChEBI" id="CHEBI:173112"/>
        <dbReference type="EC" id="2.7.7.7"/>
    </reaction>
</comment>
<dbReference type="GO" id="GO:0006261">
    <property type="term" value="P:DNA-templated DNA replication"/>
    <property type="evidence" value="ECO:0007669"/>
    <property type="project" value="TreeGrafter"/>
</dbReference>
<reference evidence="10" key="1">
    <citation type="submission" date="2022-12" db="EMBL/GenBank/DDBJ databases">
        <title>Reference genome sequencing for broad-spectrum identification of bacterial and archaeal isolates by mass spectrometry.</title>
        <authorList>
            <person name="Sekiguchi Y."/>
            <person name="Tourlousse D.M."/>
        </authorList>
    </citation>
    <scope>NUCLEOTIDE SEQUENCE</scope>
    <source>
        <strain evidence="10">10succ1</strain>
    </source>
</reference>
<dbReference type="Proteomes" id="UP001144471">
    <property type="component" value="Unassembled WGS sequence"/>
</dbReference>
<dbReference type="Gene3D" id="3.40.50.300">
    <property type="entry name" value="P-loop containing nucleotide triphosphate hydrolases"/>
    <property type="match status" value="1"/>
</dbReference>
<keyword evidence="8" id="KW-0548">Nucleotidyltransferase</keyword>
<dbReference type="PRINTS" id="PR00300">
    <property type="entry name" value="CLPPROTEASEA"/>
</dbReference>
<dbReference type="NCBIfam" id="NF004046">
    <property type="entry name" value="PRK05563.1"/>
    <property type="match status" value="1"/>
</dbReference>
<dbReference type="GO" id="GO:0005524">
    <property type="term" value="F:ATP binding"/>
    <property type="evidence" value="ECO:0007669"/>
    <property type="project" value="UniProtKB-KW"/>
</dbReference>
<dbReference type="GO" id="GO:0009360">
    <property type="term" value="C:DNA polymerase III complex"/>
    <property type="evidence" value="ECO:0007669"/>
    <property type="project" value="InterPro"/>
</dbReference>
<dbReference type="InterPro" id="IPR048448">
    <property type="entry name" value="DnaX-like_C"/>
</dbReference>
<evidence type="ECO:0000313" key="10">
    <source>
        <dbReference type="EMBL" id="GLI55881.1"/>
    </source>
</evidence>